<evidence type="ECO:0000256" key="1">
    <source>
        <dbReference type="ARBA" id="ARBA00004141"/>
    </source>
</evidence>
<dbReference type="GO" id="GO:0071617">
    <property type="term" value="F:lysophospholipid acyltransferase activity"/>
    <property type="evidence" value="ECO:0007669"/>
    <property type="project" value="TreeGrafter"/>
</dbReference>
<dbReference type="OrthoDB" id="7663182at2759"/>
<evidence type="ECO:0000256" key="2">
    <source>
        <dbReference type="ARBA" id="ARBA00005074"/>
    </source>
</evidence>
<keyword evidence="8 11" id="KW-0012">Acyltransferase</keyword>
<evidence type="ECO:0000313" key="12">
    <source>
        <dbReference type="Proteomes" id="UP000299102"/>
    </source>
</evidence>
<dbReference type="GO" id="GO:0044233">
    <property type="term" value="C:mitochondria-associated endoplasmic reticulum membrane contact site"/>
    <property type="evidence" value="ECO:0007669"/>
    <property type="project" value="TreeGrafter"/>
</dbReference>
<gene>
    <name evidence="11" type="primary">mboat7</name>
    <name evidence="11" type="ORF">EVAR_32106_1</name>
</gene>
<accession>A0A4C1V475</accession>
<dbReference type="Pfam" id="PF03062">
    <property type="entry name" value="MBOAT"/>
    <property type="match status" value="1"/>
</dbReference>
<comment type="similarity">
    <text evidence="3">Belongs to the membrane-bound acyltransferase family.</text>
</comment>
<dbReference type="GO" id="GO:0016020">
    <property type="term" value="C:membrane"/>
    <property type="evidence" value="ECO:0007669"/>
    <property type="project" value="UniProtKB-SubCell"/>
</dbReference>
<evidence type="ECO:0000256" key="7">
    <source>
        <dbReference type="ARBA" id="ARBA00023136"/>
    </source>
</evidence>
<dbReference type="GO" id="GO:0006661">
    <property type="term" value="P:phosphatidylinositol biosynthetic process"/>
    <property type="evidence" value="ECO:0007669"/>
    <property type="project" value="TreeGrafter"/>
</dbReference>
<evidence type="ECO:0000256" key="9">
    <source>
        <dbReference type="ARBA" id="ARBA00025707"/>
    </source>
</evidence>
<protein>
    <recommendedName>
        <fullName evidence="10">Lysophospholipid acyltransferase 7</fullName>
    </recommendedName>
</protein>
<keyword evidence="5" id="KW-0812">Transmembrane</keyword>
<dbReference type="InterPro" id="IPR049941">
    <property type="entry name" value="LPLAT_7/PORCN-like"/>
</dbReference>
<sequence>MYRTETELFVYDKTAQEADRQGGHEVSLVYEFLLPPSLFDGKGNLLLSIREHRQGNSGGPRTWNLLHAVLDHCPDVYVLSEEHNRSSFLYKMIYPWFVFTAFRFRIYSGMTLSECVCTSVGLGAYPVDNKNRAGHGPTVGYLKLKEITPEQAKVAQVDFKTIECMDVWGCETVVTLRESMKTWNKCVQYWVGMYIHKRFPVKVLK</sequence>
<evidence type="ECO:0000256" key="3">
    <source>
        <dbReference type="ARBA" id="ARBA00010323"/>
    </source>
</evidence>
<evidence type="ECO:0000256" key="5">
    <source>
        <dbReference type="ARBA" id="ARBA00022692"/>
    </source>
</evidence>
<proteinExistence type="inferred from homology"/>
<dbReference type="AlphaFoldDB" id="A0A4C1V475"/>
<comment type="subcellular location">
    <subcellularLocation>
        <location evidence="1">Membrane</location>
        <topology evidence="1">Multi-pass membrane protein</topology>
    </subcellularLocation>
</comment>
<dbReference type="PANTHER" id="PTHR13906">
    <property type="entry name" value="PORCUPINE"/>
    <property type="match status" value="1"/>
</dbReference>
<evidence type="ECO:0000313" key="11">
    <source>
        <dbReference type="EMBL" id="GBP33608.1"/>
    </source>
</evidence>
<reference evidence="11 12" key="1">
    <citation type="journal article" date="2019" name="Commun. Biol.">
        <title>The bagworm genome reveals a unique fibroin gene that provides high tensile strength.</title>
        <authorList>
            <person name="Kono N."/>
            <person name="Nakamura H."/>
            <person name="Ohtoshi R."/>
            <person name="Tomita M."/>
            <person name="Numata K."/>
            <person name="Arakawa K."/>
        </authorList>
    </citation>
    <scope>NUCLEOTIDE SEQUENCE [LARGE SCALE GENOMIC DNA]</scope>
</reference>
<evidence type="ECO:0000256" key="6">
    <source>
        <dbReference type="ARBA" id="ARBA00022989"/>
    </source>
</evidence>
<dbReference type="Proteomes" id="UP000299102">
    <property type="component" value="Unassembled WGS sequence"/>
</dbReference>
<dbReference type="EMBL" id="BGZK01000276">
    <property type="protein sequence ID" value="GBP33608.1"/>
    <property type="molecule type" value="Genomic_DNA"/>
</dbReference>
<evidence type="ECO:0000256" key="10">
    <source>
        <dbReference type="ARBA" id="ARBA00093678"/>
    </source>
</evidence>
<evidence type="ECO:0000256" key="8">
    <source>
        <dbReference type="ARBA" id="ARBA00023315"/>
    </source>
</evidence>
<dbReference type="GO" id="GO:0030258">
    <property type="term" value="P:lipid modification"/>
    <property type="evidence" value="ECO:0007669"/>
    <property type="project" value="TreeGrafter"/>
</dbReference>
<evidence type="ECO:0000256" key="4">
    <source>
        <dbReference type="ARBA" id="ARBA00022679"/>
    </source>
</evidence>
<dbReference type="InterPro" id="IPR004299">
    <property type="entry name" value="MBOAT_fam"/>
</dbReference>
<dbReference type="PANTHER" id="PTHR13906:SF16">
    <property type="entry name" value="LYSOPHOSPHOLIPID ACYLTRANSFERASE 7"/>
    <property type="match status" value="1"/>
</dbReference>
<comment type="pathway">
    <text evidence="9">Phospholipid metabolism.</text>
</comment>
<name>A0A4C1V475_EUMVA</name>
<comment type="caution">
    <text evidence="11">The sequence shown here is derived from an EMBL/GenBank/DDBJ whole genome shotgun (WGS) entry which is preliminary data.</text>
</comment>
<dbReference type="STRING" id="151549.A0A4C1V475"/>
<keyword evidence="4 11" id="KW-0808">Transferase</keyword>
<keyword evidence="7" id="KW-0472">Membrane</keyword>
<keyword evidence="12" id="KW-1185">Reference proteome</keyword>
<organism evidence="11 12">
    <name type="scientific">Eumeta variegata</name>
    <name type="common">Bagworm moth</name>
    <name type="synonym">Eumeta japonica</name>
    <dbReference type="NCBI Taxonomy" id="151549"/>
    <lineage>
        <taxon>Eukaryota</taxon>
        <taxon>Metazoa</taxon>
        <taxon>Ecdysozoa</taxon>
        <taxon>Arthropoda</taxon>
        <taxon>Hexapoda</taxon>
        <taxon>Insecta</taxon>
        <taxon>Pterygota</taxon>
        <taxon>Neoptera</taxon>
        <taxon>Endopterygota</taxon>
        <taxon>Lepidoptera</taxon>
        <taxon>Glossata</taxon>
        <taxon>Ditrysia</taxon>
        <taxon>Tineoidea</taxon>
        <taxon>Psychidae</taxon>
        <taxon>Oiketicinae</taxon>
        <taxon>Eumeta</taxon>
    </lineage>
</organism>
<comment type="pathway">
    <text evidence="2">Lipid metabolism; phospholipid metabolism.</text>
</comment>
<keyword evidence="6" id="KW-1133">Transmembrane helix</keyword>